<reference evidence="4 5" key="1">
    <citation type="submission" date="2016-10" db="EMBL/GenBank/DDBJ databases">
        <authorList>
            <person name="de Groot N.N."/>
        </authorList>
    </citation>
    <scope>NUCLEOTIDE SEQUENCE [LARGE SCALE GENOMIC DNA]</scope>
    <source>
        <strain evidence="4 5">DSM 21800</strain>
    </source>
</reference>
<dbReference type="InterPro" id="IPR051799">
    <property type="entry name" value="NADH_flavin_oxidoreductase"/>
</dbReference>
<dbReference type="InterPro" id="IPR001155">
    <property type="entry name" value="OxRdtase_FMN_N"/>
</dbReference>
<sequence>MTTTTPPVAGPLTGLFTPRTIAGLRLPNALVMAPMTRSHSPYGVPTAENAGYYRRRAAGGIGLIVTEGTLVDHPSAGHETDIPRMKRAAAAGWESVVRGVHAEGAAIFSQLWHVGSRRDPVDGQSAWTPSGIDEHGTPNSHAMTMAEIDRILAAFGEAGRLAYEIGFDGVEIHAAHGYLLDEFLWPATNRRSDRYGGSPANRSRLVAEIIAEIRSTTSPDFPIGVRYSQFKELAFTARLADTPAELAELLTPLVRAGASLFHASQRRFAEPAFAGSPLNLAGWTKKLTGLPAITVGSVGLTRDALRGDATDPHSLAALADRLAAGEFDLAAVGRPLLGNPEWAAAVRTGDLDSVVDYVKEHEDVYR</sequence>
<feature type="domain" description="NADH:flavin oxidoreductase/NADH oxidase N-terminal" evidence="3">
    <location>
        <begin position="15"/>
        <end position="348"/>
    </location>
</feature>
<dbReference type="EMBL" id="LT629772">
    <property type="protein sequence ID" value="SDS83533.1"/>
    <property type="molecule type" value="Genomic_DNA"/>
</dbReference>
<dbReference type="PANTHER" id="PTHR43656:SF2">
    <property type="entry name" value="BINDING OXIDOREDUCTASE, PUTATIVE (AFU_ORTHOLOGUE AFUA_2G08260)-RELATED"/>
    <property type="match status" value="1"/>
</dbReference>
<dbReference type="GO" id="GO:0016491">
    <property type="term" value="F:oxidoreductase activity"/>
    <property type="evidence" value="ECO:0007669"/>
    <property type="project" value="UniProtKB-KW"/>
</dbReference>
<evidence type="ECO:0000313" key="5">
    <source>
        <dbReference type="Proteomes" id="UP000199103"/>
    </source>
</evidence>
<dbReference type="SUPFAM" id="SSF51395">
    <property type="entry name" value="FMN-linked oxidoreductases"/>
    <property type="match status" value="1"/>
</dbReference>
<dbReference type="Pfam" id="PF00724">
    <property type="entry name" value="Oxidored_FMN"/>
    <property type="match status" value="1"/>
</dbReference>
<dbReference type="STRING" id="630515.SAMN04489812_3193"/>
<dbReference type="GO" id="GO:0010181">
    <property type="term" value="F:FMN binding"/>
    <property type="evidence" value="ECO:0007669"/>
    <property type="project" value="InterPro"/>
</dbReference>
<accession>A0A1H1VFM6</accession>
<dbReference type="PANTHER" id="PTHR43656">
    <property type="entry name" value="BINDING OXIDOREDUCTASE, PUTATIVE (AFU_ORTHOLOGUE AFUA_2G08260)-RELATED"/>
    <property type="match status" value="1"/>
</dbReference>
<dbReference type="Proteomes" id="UP000199103">
    <property type="component" value="Chromosome I"/>
</dbReference>
<gene>
    <name evidence="4" type="ORF">SAMN04489812_3193</name>
</gene>
<dbReference type="OrthoDB" id="3169239at2"/>
<evidence type="ECO:0000256" key="1">
    <source>
        <dbReference type="ARBA" id="ARBA00022630"/>
    </source>
</evidence>
<keyword evidence="5" id="KW-1185">Reference proteome</keyword>
<dbReference type="RefSeq" id="WP_091526358.1">
    <property type="nucleotide sequence ID" value="NZ_LT629772.1"/>
</dbReference>
<evidence type="ECO:0000256" key="2">
    <source>
        <dbReference type="ARBA" id="ARBA00023002"/>
    </source>
</evidence>
<organism evidence="4 5">
    <name type="scientific">Microlunatus soli</name>
    <dbReference type="NCBI Taxonomy" id="630515"/>
    <lineage>
        <taxon>Bacteria</taxon>
        <taxon>Bacillati</taxon>
        <taxon>Actinomycetota</taxon>
        <taxon>Actinomycetes</taxon>
        <taxon>Propionibacteriales</taxon>
        <taxon>Propionibacteriaceae</taxon>
        <taxon>Microlunatus</taxon>
    </lineage>
</organism>
<dbReference type="Gene3D" id="3.20.20.70">
    <property type="entry name" value="Aldolase class I"/>
    <property type="match status" value="1"/>
</dbReference>
<dbReference type="InterPro" id="IPR013785">
    <property type="entry name" value="Aldolase_TIM"/>
</dbReference>
<proteinExistence type="predicted"/>
<name>A0A1H1VFM6_9ACTN</name>
<keyword evidence="1" id="KW-0285">Flavoprotein</keyword>
<evidence type="ECO:0000313" key="4">
    <source>
        <dbReference type="EMBL" id="SDS83533.1"/>
    </source>
</evidence>
<dbReference type="AlphaFoldDB" id="A0A1H1VFM6"/>
<keyword evidence="2" id="KW-0560">Oxidoreductase</keyword>
<protein>
    <submittedName>
        <fullName evidence="4">2,4-dienoyl-CoA reductase</fullName>
    </submittedName>
</protein>
<evidence type="ECO:0000259" key="3">
    <source>
        <dbReference type="Pfam" id="PF00724"/>
    </source>
</evidence>